<name>A0A913YTM9_EXADI</name>
<dbReference type="EnsemblMetazoa" id="XM_028662622.1">
    <property type="protein sequence ID" value="XP_028518423.1"/>
    <property type="gene ID" value="LOC114576288"/>
</dbReference>
<dbReference type="OrthoDB" id="5988470at2759"/>
<accession>A0A913YTM9</accession>
<organism evidence="1 2">
    <name type="scientific">Exaiptasia diaphana</name>
    <name type="common">Tropical sea anemone</name>
    <name type="synonym">Aiptasia pulchella</name>
    <dbReference type="NCBI Taxonomy" id="2652724"/>
    <lineage>
        <taxon>Eukaryota</taxon>
        <taxon>Metazoa</taxon>
        <taxon>Cnidaria</taxon>
        <taxon>Anthozoa</taxon>
        <taxon>Hexacorallia</taxon>
        <taxon>Actiniaria</taxon>
        <taxon>Aiptasiidae</taxon>
        <taxon>Exaiptasia</taxon>
    </lineage>
</organism>
<dbReference type="KEGG" id="epa:114576288"/>
<evidence type="ECO:0000313" key="1">
    <source>
        <dbReference type="EnsemblMetazoa" id="XP_028518423.1"/>
    </source>
</evidence>
<proteinExistence type="predicted"/>
<reference evidence="1" key="1">
    <citation type="submission" date="2022-11" db="UniProtKB">
        <authorList>
            <consortium name="EnsemblMetazoa"/>
        </authorList>
    </citation>
    <scope>IDENTIFICATION</scope>
</reference>
<dbReference type="AlphaFoldDB" id="A0A913YTM9"/>
<evidence type="ECO:0000313" key="2">
    <source>
        <dbReference type="Proteomes" id="UP000887567"/>
    </source>
</evidence>
<dbReference type="RefSeq" id="XP_028518423.1">
    <property type="nucleotide sequence ID" value="XM_028662622.1"/>
</dbReference>
<sequence>MHACALMLNGDFSIFNMAEKVQPCVDENEFLRQLEELKEHGKTQKYSINVYVSDEFYLKAQNFLKIDETKNYRSANNQVTKSEVEIIRRKKWMLDANDNIITAGGKSVLCKSQLFKNLVFAHQRVAHRGRQKTEKWMQDSFAEVTQKVINLFVKLCKYHAEQKPITSRVKEVTKPFEALTKIPRFNRVRSNGFPKNAMQMWEAPSMGVKHY</sequence>
<dbReference type="GeneID" id="114576288"/>
<keyword evidence="2" id="KW-1185">Reference proteome</keyword>
<dbReference type="Proteomes" id="UP000887567">
    <property type="component" value="Unplaced"/>
</dbReference>
<protein>
    <submittedName>
        <fullName evidence="1">Uncharacterized protein</fullName>
    </submittedName>
</protein>